<dbReference type="OrthoDB" id="10262413at2759"/>
<dbReference type="EMBL" id="MSFO01000004">
    <property type="protein sequence ID" value="PLB49319.1"/>
    <property type="molecule type" value="Genomic_DNA"/>
</dbReference>
<dbReference type="RefSeq" id="XP_024704621.1">
    <property type="nucleotide sequence ID" value="XM_024853277.1"/>
</dbReference>
<dbReference type="GeneID" id="36560975"/>
<dbReference type="Proteomes" id="UP000234275">
    <property type="component" value="Unassembled WGS sequence"/>
</dbReference>
<proteinExistence type="predicted"/>
<accession>A0A2I2G8W6</accession>
<keyword evidence="2" id="KW-1185">Reference proteome</keyword>
<dbReference type="AlphaFoldDB" id="A0A2I2G8W6"/>
<protein>
    <submittedName>
        <fullName evidence="1">Uncharacterized protein</fullName>
    </submittedName>
</protein>
<evidence type="ECO:0000313" key="2">
    <source>
        <dbReference type="Proteomes" id="UP000234275"/>
    </source>
</evidence>
<comment type="caution">
    <text evidence="1">The sequence shown here is derived from an EMBL/GenBank/DDBJ whole genome shotgun (WGS) entry which is preliminary data.</text>
</comment>
<gene>
    <name evidence="1" type="ORF">P170DRAFT_475615</name>
</gene>
<reference evidence="1 2" key="1">
    <citation type="submission" date="2016-12" db="EMBL/GenBank/DDBJ databases">
        <title>The genomes of Aspergillus section Nigri reveals drivers in fungal speciation.</title>
        <authorList>
            <consortium name="DOE Joint Genome Institute"/>
            <person name="Vesth T.C."/>
            <person name="Nybo J."/>
            <person name="Theobald S."/>
            <person name="Brandl J."/>
            <person name="Frisvad J.C."/>
            <person name="Nielsen K.F."/>
            <person name="Lyhne E.K."/>
            <person name="Kogle M.E."/>
            <person name="Kuo A."/>
            <person name="Riley R."/>
            <person name="Clum A."/>
            <person name="Nolan M."/>
            <person name="Lipzen A."/>
            <person name="Salamov A."/>
            <person name="Henrissat B."/>
            <person name="Wiebenga A."/>
            <person name="De Vries R.P."/>
            <person name="Grigoriev I.V."/>
            <person name="Mortensen U.H."/>
            <person name="Andersen M.R."/>
            <person name="Baker S.E."/>
        </authorList>
    </citation>
    <scope>NUCLEOTIDE SEQUENCE [LARGE SCALE GENOMIC DNA]</scope>
    <source>
        <strain evidence="1 2">IBT 23096</strain>
    </source>
</reference>
<dbReference type="VEuPathDB" id="FungiDB:P170DRAFT_475615"/>
<organism evidence="1 2">
    <name type="scientific">Aspergillus steynii IBT 23096</name>
    <dbReference type="NCBI Taxonomy" id="1392250"/>
    <lineage>
        <taxon>Eukaryota</taxon>
        <taxon>Fungi</taxon>
        <taxon>Dikarya</taxon>
        <taxon>Ascomycota</taxon>
        <taxon>Pezizomycotina</taxon>
        <taxon>Eurotiomycetes</taxon>
        <taxon>Eurotiomycetidae</taxon>
        <taxon>Eurotiales</taxon>
        <taxon>Aspergillaceae</taxon>
        <taxon>Aspergillus</taxon>
        <taxon>Aspergillus subgen. Circumdati</taxon>
    </lineage>
</organism>
<evidence type="ECO:0000313" key="1">
    <source>
        <dbReference type="EMBL" id="PLB49319.1"/>
    </source>
</evidence>
<sequence>MPIAIYLARLPHSRHGRSISPDPARILQGEDIGHGKNGYFLAASGHVHWNDVYQAMASALAKRNAIDDDVITQADEDAMARMGEALGVSPSAVPVLLGGMCRFTADHGGRIGWTPKYGPSHILEAADEEVELILGSLDSGEKQPIR</sequence>
<name>A0A2I2G8W6_9EURO</name>